<gene>
    <name evidence="6" type="ORF">A9R00_03935</name>
</gene>
<feature type="transmembrane region" description="Helical" evidence="4">
    <location>
        <begin position="58"/>
        <end position="82"/>
    </location>
</feature>
<evidence type="ECO:0000313" key="7">
    <source>
        <dbReference type="Proteomes" id="UP000227088"/>
    </source>
</evidence>
<dbReference type="AlphaFoldDB" id="A0A1Y5HU69"/>
<evidence type="ECO:0000256" key="1">
    <source>
        <dbReference type="ARBA" id="ARBA00012374"/>
    </source>
</evidence>
<dbReference type="GO" id="GO:0050380">
    <property type="term" value="F:undecaprenyl-diphosphatase activity"/>
    <property type="evidence" value="ECO:0007669"/>
    <property type="project" value="UniProtKB-EC"/>
</dbReference>
<reference evidence="7" key="1">
    <citation type="journal article" date="2017" name="Proc. Natl. Acad. Sci. U.S.A.">
        <title>Simulation of Deepwater Horizon oil plume reveals substrate specialization within a complex community of hydrocarbon degraders.</title>
        <authorList>
            <person name="Hu P."/>
            <person name="Dubinsky E.A."/>
            <person name="Probst A.J."/>
            <person name="Wang J."/>
            <person name="Sieber C.M.K."/>
            <person name="Tom L.M."/>
            <person name="Gardinali P."/>
            <person name="Banfield J.F."/>
            <person name="Atlas R.M."/>
            <person name="Andersen G.L."/>
        </authorList>
    </citation>
    <scope>NUCLEOTIDE SEQUENCE [LARGE SCALE GENOMIC DNA]</scope>
</reference>
<name>A0A1Y5HU69_OLEAN</name>
<evidence type="ECO:0000259" key="5">
    <source>
        <dbReference type="SMART" id="SM00014"/>
    </source>
</evidence>
<organism evidence="6 7">
    <name type="scientific">Oleispira antarctica</name>
    <dbReference type="NCBI Taxonomy" id="188908"/>
    <lineage>
        <taxon>Bacteria</taxon>
        <taxon>Pseudomonadati</taxon>
        <taxon>Pseudomonadota</taxon>
        <taxon>Gammaproteobacteria</taxon>
        <taxon>Oceanospirillales</taxon>
        <taxon>Oceanospirillaceae</taxon>
        <taxon>Oleispira</taxon>
    </lineage>
</organism>
<accession>A0A1Y5HU69</accession>
<dbReference type="SMART" id="SM00014">
    <property type="entry name" value="acidPPc"/>
    <property type="match status" value="1"/>
</dbReference>
<dbReference type="EMBL" id="MABE01000229">
    <property type="protein sequence ID" value="OUS40846.1"/>
    <property type="molecule type" value="Genomic_DNA"/>
</dbReference>
<dbReference type="InterPro" id="IPR036938">
    <property type="entry name" value="PAP2/HPO_sf"/>
</dbReference>
<feature type="non-terminal residue" evidence="6">
    <location>
        <position position="229"/>
    </location>
</feature>
<protein>
    <recommendedName>
        <fullName evidence="1">undecaprenyl-diphosphate phosphatase</fullName>
        <ecNumber evidence="1">3.6.1.27</ecNumber>
    </recommendedName>
    <alternativeName>
        <fullName evidence="2">Undecaprenyl pyrophosphate phosphatase</fullName>
    </alternativeName>
</protein>
<proteinExistence type="predicted"/>
<keyword evidence="4" id="KW-0812">Transmembrane</keyword>
<dbReference type="PANTHER" id="PTHR14969">
    <property type="entry name" value="SPHINGOSINE-1-PHOSPHATE PHOSPHOHYDROLASE"/>
    <property type="match status" value="1"/>
</dbReference>
<dbReference type="Gene3D" id="1.20.144.10">
    <property type="entry name" value="Phosphatidic acid phosphatase type 2/haloperoxidase"/>
    <property type="match status" value="1"/>
</dbReference>
<comment type="caution">
    <text evidence="6">The sequence shown here is derived from an EMBL/GenBank/DDBJ whole genome shotgun (WGS) entry which is preliminary data.</text>
</comment>
<evidence type="ECO:0000256" key="4">
    <source>
        <dbReference type="SAM" id="Phobius"/>
    </source>
</evidence>
<feature type="transmembrane region" description="Helical" evidence="4">
    <location>
        <begin position="146"/>
        <end position="176"/>
    </location>
</feature>
<evidence type="ECO:0000313" key="6">
    <source>
        <dbReference type="EMBL" id="OUS40846.1"/>
    </source>
</evidence>
<dbReference type="InterPro" id="IPR000326">
    <property type="entry name" value="PAP2/HPO"/>
</dbReference>
<dbReference type="Pfam" id="PF01569">
    <property type="entry name" value="PAP2"/>
    <property type="match status" value="1"/>
</dbReference>
<feature type="transmembrane region" description="Helical" evidence="4">
    <location>
        <begin position="188"/>
        <end position="207"/>
    </location>
</feature>
<feature type="transmembrane region" description="Helical" evidence="4">
    <location>
        <begin position="94"/>
        <end position="112"/>
    </location>
</feature>
<dbReference type="SUPFAM" id="SSF48317">
    <property type="entry name" value="Acid phosphatase/Vanadium-dependent haloperoxidase"/>
    <property type="match status" value="1"/>
</dbReference>
<evidence type="ECO:0000256" key="3">
    <source>
        <dbReference type="ARBA" id="ARBA00047594"/>
    </source>
</evidence>
<sequence>MNTPLAHSFERPVTLDKFVSPIFYASSIAFFVIAYIVLQALDANQSLFISLNHASQQILPDALAAHLTEIGNGALVGVLALVLVMRSPDAAKRFLFITLLAAIVIAGLKKLFNDPRPAGVLSIEEFHIIGDVLKKYSFPSGHTTTAFAMAGFVLLTYQNFALRSIAVVMALLAGFARISVGAHWPEDVFAGAALGLVLAFIGVYFSQQPFSRFASYFASAFLALACVIG</sequence>
<dbReference type="PANTHER" id="PTHR14969:SF13">
    <property type="entry name" value="AT30094P"/>
    <property type="match status" value="1"/>
</dbReference>
<feature type="transmembrane region" description="Helical" evidence="4">
    <location>
        <begin position="21"/>
        <end position="38"/>
    </location>
</feature>
<dbReference type="EC" id="3.6.1.27" evidence="1"/>
<comment type="catalytic activity">
    <reaction evidence="3">
        <text>di-trans,octa-cis-undecaprenyl diphosphate + H2O = di-trans,octa-cis-undecaprenyl phosphate + phosphate + H(+)</text>
        <dbReference type="Rhea" id="RHEA:28094"/>
        <dbReference type="ChEBI" id="CHEBI:15377"/>
        <dbReference type="ChEBI" id="CHEBI:15378"/>
        <dbReference type="ChEBI" id="CHEBI:43474"/>
        <dbReference type="ChEBI" id="CHEBI:58405"/>
        <dbReference type="ChEBI" id="CHEBI:60392"/>
        <dbReference type="EC" id="3.6.1.27"/>
    </reaction>
</comment>
<evidence type="ECO:0000256" key="2">
    <source>
        <dbReference type="ARBA" id="ARBA00032707"/>
    </source>
</evidence>
<keyword evidence="4" id="KW-1133">Transmembrane helix</keyword>
<dbReference type="Proteomes" id="UP000227088">
    <property type="component" value="Unassembled WGS sequence"/>
</dbReference>
<keyword evidence="4" id="KW-0472">Membrane</keyword>
<feature type="domain" description="Phosphatidic acid phosphatase type 2/haloperoxidase" evidence="5">
    <location>
        <begin position="91"/>
        <end position="203"/>
    </location>
</feature>